<evidence type="ECO:0000313" key="4">
    <source>
        <dbReference type="Proteomes" id="UP001057375"/>
    </source>
</evidence>
<sequence length="351" mass="40336">MSTDLKFPFPISTEGQSTKLVLNNSSKKSIVIHITSNFPAFFSATPSTCLITPKSASSIDIKKLSGGTFVKGAAFRVILSQYDPKTDNLTEELPTELESLAFPGEENETSLRKYIADPKHPHSSFIIPVKFPRANPSMEKKLKHLFETRVDLLQSLQTVQGKLHAEKKEIDKIAHDKDQEEMKLEDIRDSIRRFDEDGLTEEVVQMIKSRKLQKKKAEKTLQVIEKRHKVKQELLEMQNNSAILCYALSALFIKEIDKIAHDKDQEEMKLEDIRDSIRRFDEDGLTEEVVQMIKSRKLQKKKAEKTLQVIEKRHKVKQELLEMQNNSAILCYALSALFIVLVLFIHFKLQD</sequence>
<organism evidence="3 4">
    <name type="scientific">Aduncisulcus paluster</name>
    <dbReference type="NCBI Taxonomy" id="2918883"/>
    <lineage>
        <taxon>Eukaryota</taxon>
        <taxon>Metamonada</taxon>
        <taxon>Carpediemonas-like organisms</taxon>
        <taxon>Aduncisulcus</taxon>
    </lineage>
</organism>
<keyword evidence="1" id="KW-0175">Coiled coil</keyword>
<gene>
    <name evidence="3" type="ORF">ADUPG1_007325</name>
</gene>
<evidence type="ECO:0000313" key="3">
    <source>
        <dbReference type="EMBL" id="GKT33404.1"/>
    </source>
</evidence>
<protein>
    <recommendedName>
        <fullName evidence="5">MSP domain-containing protein</fullName>
    </recommendedName>
</protein>
<dbReference type="InterPro" id="IPR013783">
    <property type="entry name" value="Ig-like_fold"/>
</dbReference>
<keyword evidence="4" id="KW-1185">Reference proteome</keyword>
<evidence type="ECO:0000256" key="2">
    <source>
        <dbReference type="SAM" id="Phobius"/>
    </source>
</evidence>
<name>A0ABQ5KPZ4_9EUKA</name>
<keyword evidence="2" id="KW-0812">Transmembrane</keyword>
<reference evidence="3" key="1">
    <citation type="submission" date="2022-03" db="EMBL/GenBank/DDBJ databases">
        <title>Draft genome sequence of Aduncisulcus paluster, a free-living microaerophilic Fornicata.</title>
        <authorList>
            <person name="Yuyama I."/>
            <person name="Kume K."/>
            <person name="Tamura T."/>
            <person name="Inagaki Y."/>
            <person name="Hashimoto T."/>
        </authorList>
    </citation>
    <scope>NUCLEOTIDE SEQUENCE</scope>
    <source>
        <strain evidence="3">NY0171</strain>
    </source>
</reference>
<dbReference type="Gene3D" id="2.60.40.10">
    <property type="entry name" value="Immunoglobulins"/>
    <property type="match status" value="1"/>
</dbReference>
<feature type="transmembrane region" description="Helical" evidence="2">
    <location>
        <begin position="327"/>
        <end position="347"/>
    </location>
</feature>
<accession>A0ABQ5KPZ4</accession>
<evidence type="ECO:0008006" key="5">
    <source>
        <dbReference type="Google" id="ProtNLM"/>
    </source>
</evidence>
<dbReference type="EMBL" id="BQXS01010240">
    <property type="protein sequence ID" value="GKT33404.1"/>
    <property type="molecule type" value="Genomic_DNA"/>
</dbReference>
<keyword evidence="2" id="KW-0472">Membrane</keyword>
<feature type="coiled-coil region" evidence="1">
    <location>
        <begin position="263"/>
        <end position="313"/>
    </location>
</feature>
<feature type="coiled-coil region" evidence="1">
    <location>
        <begin position="177"/>
        <end position="227"/>
    </location>
</feature>
<evidence type="ECO:0000256" key="1">
    <source>
        <dbReference type="SAM" id="Coils"/>
    </source>
</evidence>
<dbReference type="Proteomes" id="UP001057375">
    <property type="component" value="Unassembled WGS sequence"/>
</dbReference>
<comment type="caution">
    <text evidence="3">The sequence shown here is derived from an EMBL/GenBank/DDBJ whole genome shotgun (WGS) entry which is preliminary data.</text>
</comment>
<keyword evidence="2" id="KW-1133">Transmembrane helix</keyword>
<proteinExistence type="predicted"/>